<dbReference type="Proteomes" id="UP000309885">
    <property type="component" value="Unassembled WGS sequence"/>
</dbReference>
<evidence type="ECO:0000313" key="1">
    <source>
        <dbReference type="EMBL" id="TLF41688.1"/>
    </source>
</evidence>
<comment type="caution">
    <text evidence="1">The sequence shown here is derived from an EMBL/GenBank/DDBJ whole genome shotgun (WGS) entry which is preliminary data.</text>
</comment>
<evidence type="ECO:0000313" key="2">
    <source>
        <dbReference type="Proteomes" id="UP000309885"/>
    </source>
</evidence>
<protein>
    <submittedName>
        <fullName evidence="1">Uncharacterized protein</fullName>
    </submittedName>
</protein>
<organism evidence="1 2">
    <name type="scientific">Lacticaseibacillus zeae</name>
    <name type="common">Lactobacillus zeae</name>
    <dbReference type="NCBI Taxonomy" id="57037"/>
    <lineage>
        <taxon>Bacteria</taxon>
        <taxon>Bacillati</taxon>
        <taxon>Bacillota</taxon>
        <taxon>Bacilli</taxon>
        <taxon>Lactobacillales</taxon>
        <taxon>Lactobacillaceae</taxon>
        <taxon>Lacticaseibacillus</taxon>
    </lineage>
</organism>
<name>A0A5R8LWM7_LACZE</name>
<reference evidence="1 2" key="1">
    <citation type="submission" date="2019-05" db="EMBL/GenBank/DDBJ databases">
        <title>Genome-based reclassification of Lactobacillus casei as Lactobacillus casei subsp. casei. subsp.nov., description of Lactobacillus casei subsp. zeae subsp. nov., and emended description of Lactobacillus casei.</title>
        <authorList>
            <person name="Huang C.-H."/>
        </authorList>
    </citation>
    <scope>NUCLEOTIDE SEQUENCE [LARGE SCALE GENOMIC DNA]</scope>
    <source>
        <strain evidence="1 2">CRBIP24.44</strain>
    </source>
</reference>
<dbReference type="AlphaFoldDB" id="A0A5R8LWM7"/>
<accession>A0A5R8LWM7</accession>
<proteinExistence type="predicted"/>
<sequence>MASRYTLGIKGPPKLPTLGVKLITKATSITANVNQTPTTSKPICHGVRSFSQLCMPFTSDIVQYTGKMTAVLDR</sequence>
<dbReference type="EMBL" id="VBWO01000001">
    <property type="protein sequence ID" value="TLF41688.1"/>
    <property type="molecule type" value="Genomic_DNA"/>
</dbReference>
<gene>
    <name evidence="1" type="ORF">FEI15_00285</name>
</gene>